<dbReference type="EMBL" id="BOMI01000188">
    <property type="protein sequence ID" value="GID80201.1"/>
    <property type="molecule type" value="Genomic_DNA"/>
</dbReference>
<evidence type="ECO:0000256" key="1">
    <source>
        <dbReference type="ARBA" id="ARBA00022450"/>
    </source>
</evidence>
<name>A0ABQ3YJL6_9ACTN</name>
<sequence length="83" mass="9055">MNRPDVTAYLQRVITERLGRPVGMGDTLLDQTGFDSLAIVAVIDRVETDLGLEMDPDLLVPETFTDLGTLTEAVCRSDSRGTT</sequence>
<evidence type="ECO:0000256" key="2">
    <source>
        <dbReference type="ARBA" id="ARBA00022553"/>
    </source>
</evidence>
<evidence type="ECO:0000313" key="4">
    <source>
        <dbReference type="EMBL" id="GID80201.1"/>
    </source>
</evidence>
<dbReference type="Gene3D" id="1.10.1200.10">
    <property type="entry name" value="ACP-like"/>
    <property type="match status" value="1"/>
</dbReference>
<reference evidence="4 5" key="1">
    <citation type="submission" date="2021-01" db="EMBL/GenBank/DDBJ databases">
        <title>Whole genome shotgun sequence of Actinoplanes deccanensis NBRC 13994.</title>
        <authorList>
            <person name="Komaki H."/>
            <person name="Tamura T."/>
        </authorList>
    </citation>
    <scope>NUCLEOTIDE SEQUENCE [LARGE SCALE GENOMIC DNA]</scope>
    <source>
        <strain evidence="4 5">NBRC 13994</strain>
    </source>
</reference>
<dbReference type="InterPro" id="IPR006162">
    <property type="entry name" value="Ppantetheine_attach_site"/>
</dbReference>
<organism evidence="4 5">
    <name type="scientific">Paractinoplanes deccanensis</name>
    <dbReference type="NCBI Taxonomy" id="113561"/>
    <lineage>
        <taxon>Bacteria</taxon>
        <taxon>Bacillati</taxon>
        <taxon>Actinomycetota</taxon>
        <taxon>Actinomycetes</taxon>
        <taxon>Micromonosporales</taxon>
        <taxon>Micromonosporaceae</taxon>
        <taxon>Paractinoplanes</taxon>
    </lineage>
</organism>
<evidence type="ECO:0000313" key="5">
    <source>
        <dbReference type="Proteomes" id="UP000609879"/>
    </source>
</evidence>
<dbReference type="InterPro" id="IPR036736">
    <property type="entry name" value="ACP-like_sf"/>
</dbReference>
<dbReference type="PROSITE" id="PS00012">
    <property type="entry name" value="PHOSPHOPANTETHEINE"/>
    <property type="match status" value="1"/>
</dbReference>
<keyword evidence="5" id="KW-1185">Reference proteome</keyword>
<dbReference type="InterPro" id="IPR009081">
    <property type="entry name" value="PP-bd_ACP"/>
</dbReference>
<accession>A0ABQ3YJL6</accession>
<feature type="domain" description="Carrier" evidence="3">
    <location>
        <begin position="9"/>
        <end position="72"/>
    </location>
</feature>
<dbReference type="SUPFAM" id="SSF47336">
    <property type="entry name" value="ACP-like"/>
    <property type="match status" value="1"/>
</dbReference>
<comment type="caution">
    <text evidence="4">The sequence shown here is derived from an EMBL/GenBank/DDBJ whole genome shotgun (WGS) entry which is preliminary data.</text>
</comment>
<keyword evidence="2" id="KW-0597">Phosphoprotein</keyword>
<proteinExistence type="predicted"/>
<gene>
    <name evidence="4" type="ORF">Ade02nite_88420</name>
</gene>
<protein>
    <recommendedName>
        <fullName evidence="3">Carrier domain-containing protein</fullName>
    </recommendedName>
</protein>
<dbReference type="Proteomes" id="UP000609879">
    <property type="component" value="Unassembled WGS sequence"/>
</dbReference>
<dbReference type="Pfam" id="PF00550">
    <property type="entry name" value="PP-binding"/>
    <property type="match status" value="1"/>
</dbReference>
<keyword evidence="1" id="KW-0596">Phosphopantetheine</keyword>
<dbReference type="RefSeq" id="WP_203777284.1">
    <property type="nucleotide sequence ID" value="NZ_BAAABO010000010.1"/>
</dbReference>
<evidence type="ECO:0000259" key="3">
    <source>
        <dbReference type="Pfam" id="PF00550"/>
    </source>
</evidence>